<reference evidence="1" key="1">
    <citation type="submission" date="2020-03" db="EMBL/GenBank/DDBJ databases">
        <title>Studies in the Genomics of Life Span.</title>
        <authorList>
            <person name="Glass D."/>
        </authorList>
    </citation>
    <scope>NUCLEOTIDE SEQUENCE</scope>
    <source>
        <strain evidence="1">SUZIE</strain>
        <tissue evidence="1">Muscle</tissue>
    </source>
</reference>
<name>A0AA41STD5_SCICA</name>
<gene>
    <name evidence="1" type="ORF">SUZIE_133865</name>
</gene>
<protein>
    <submittedName>
        <fullName evidence="1">Sorting nexin-18</fullName>
    </submittedName>
</protein>
<comment type="caution">
    <text evidence="1">The sequence shown here is derived from an EMBL/GenBank/DDBJ whole genome shotgun (WGS) entry which is preliminary data.</text>
</comment>
<evidence type="ECO:0000313" key="1">
    <source>
        <dbReference type="EMBL" id="MBZ3875623.1"/>
    </source>
</evidence>
<evidence type="ECO:0000313" key="2">
    <source>
        <dbReference type="Proteomes" id="UP001166674"/>
    </source>
</evidence>
<proteinExistence type="predicted"/>
<dbReference type="EMBL" id="JAATJV010253300">
    <property type="protein sequence ID" value="MBZ3875623.1"/>
    <property type="molecule type" value="Genomic_DNA"/>
</dbReference>
<keyword evidence="2" id="KW-1185">Reference proteome</keyword>
<sequence>MGNSCPGVRVTLLRSLALYHLRSENSGRYCCWSRRYRACAASRISRAGSRGQQPLPWPLPGLLLARDPSTQARPAGDGIPGTPAYYANVPPGGFQSLPTAQPTYLKLLSKALMLILQLGILQPSPQQFCSGYQASQGSKHDWDDEWEDSSMVAYEPGTLGIETYSNQGSSSVVCSVADHYCLSMCWDLLLNQRSGREAFMMNMDKVCMVGEVAGKALPPPVYHAYKLVPMHTQMLVHQHYKHFGCMLA</sequence>
<dbReference type="Proteomes" id="UP001166674">
    <property type="component" value="Unassembled WGS sequence"/>
</dbReference>
<organism evidence="1 2">
    <name type="scientific">Sciurus carolinensis</name>
    <name type="common">Eastern gray squirrel</name>
    <dbReference type="NCBI Taxonomy" id="30640"/>
    <lineage>
        <taxon>Eukaryota</taxon>
        <taxon>Metazoa</taxon>
        <taxon>Chordata</taxon>
        <taxon>Craniata</taxon>
        <taxon>Vertebrata</taxon>
        <taxon>Euteleostomi</taxon>
        <taxon>Mammalia</taxon>
        <taxon>Eutheria</taxon>
        <taxon>Euarchontoglires</taxon>
        <taxon>Glires</taxon>
        <taxon>Rodentia</taxon>
        <taxon>Sciuromorpha</taxon>
        <taxon>Sciuridae</taxon>
        <taxon>Sciurinae</taxon>
        <taxon>Sciurini</taxon>
        <taxon>Sciurus</taxon>
    </lineage>
</organism>
<dbReference type="AlphaFoldDB" id="A0AA41STD5"/>
<accession>A0AA41STD5</accession>